<accession>A0A0F9GAN6</accession>
<dbReference type="EMBL" id="LAZR01027158">
    <property type="protein sequence ID" value="KKL66575.1"/>
    <property type="molecule type" value="Genomic_DNA"/>
</dbReference>
<dbReference type="AlphaFoldDB" id="A0A0F9GAN6"/>
<comment type="caution">
    <text evidence="1">The sequence shown here is derived from an EMBL/GenBank/DDBJ whole genome shotgun (WGS) entry which is preliminary data.</text>
</comment>
<organism evidence="1">
    <name type="scientific">marine sediment metagenome</name>
    <dbReference type="NCBI Taxonomy" id="412755"/>
    <lineage>
        <taxon>unclassified sequences</taxon>
        <taxon>metagenomes</taxon>
        <taxon>ecological metagenomes</taxon>
    </lineage>
</organism>
<evidence type="ECO:0000313" key="1">
    <source>
        <dbReference type="EMBL" id="KKL66575.1"/>
    </source>
</evidence>
<protein>
    <submittedName>
        <fullName evidence="1">Uncharacterized protein</fullName>
    </submittedName>
</protein>
<reference evidence="1" key="1">
    <citation type="journal article" date="2015" name="Nature">
        <title>Complex archaea that bridge the gap between prokaryotes and eukaryotes.</title>
        <authorList>
            <person name="Spang A."/>
            <person name="Saw J.H."/>
            <person name="Jorgensen S.L."/>
            <person name="Zaremba-Niedzwiedzka K."/>
            <person name="Martijn J."/>
            <person name="Lind A.E."/>
            <person name="van Eijk R."/>
            <person name="Schleper C."/>
            <person name="Guy L."/>
            <person name="Ettema T.J."/>
        </authorList>
    </citation>
    <scope>NUCLEOTIDE SEQUENCE</scope>
</reference>
<name>A0A0F9GAN6_9ZZZZ</name>
<sequence>MPTLSLHQDAAGALGSITGDEALGVLVKPHPLTYLVYGIMPIQGLIAGQTWDSTQEMLTKWALGGYAGLGDAEGRTMTLSRNSPTGLDLRFSDSDATQDDWTPSFDLSSESPGSWRIRTVWTMPSVEGRARAWGVDRWFTLLGDGQQDDGVGQIVSLFSYERPECNHVIYQTLNGDLIAKQGPS</sequence>
<proteinExistence type="predicted"/>
<gene>
    <name evidence="1" type="ORF">LCGC14_2143630</name>
</gene>